<dbReference type="PANTHER" id="PTHR44376">
    <property type="entry name" value="TRANSCRIPTIONAL REGULATOR OF FILAMENTOUS GROWTH FLO8"/>
    <property type="match status" value="1"/>
</dbReference>
<proteinExistence type="predicted"/>
<dbReference type="Pfam" id="PF08513">
    <property type="entry name" value="LisH"/>
    <property type="match status" value="1"/>
</dbReference>
<dbReference type="InterPro" id="IPR001680">
    <property type="entry name" value="WD40_rpt"/>
</dbReference>
<gene>
    <name evidence="2" type="ORF">MtrunA17_Chr4g0047061</name>
</gene>
<comment type="caution">
    <text evidence="2">The sequence shown here is derived from an EMBL/GenBank/DDBJ whole genome shotgun (WGS) entry which is preliminary data.</text>
</comment>
<dbReference type="PANTHER" id="PTHR44376:SF8">
    <property type="entry name" value="TRANSCRIPTIONAL COREPRESSOR LEUNIG-LIKE"/>
    <property type="match status" value="1"/>
</dbReference>
<protein>
    <submittedName>
        <fullName evidence="2">Putative transcription factor WD40-like family</fullName>
    </submittedName>
</protein>
<sequence>MNNPYLDPKNPKNELLDTLLHDYFKKRGLSNTAEVFQSEARINGQTPPEFDKQPHGLLYDLWIKSIPQIPGPSGQSQPFICYIDTGDCVTTSKSHSSTILEVRFQPGSTIFATSSADKTVKLWDAKKPGTLLSGFDEHEAQVRSLDFHPLGGTLCSSDTSNVIKVWDLNQRVRINHCIAGSLVRFQPGSGKLLAVANQNVIAILEFPSFDVKNILKGHVKDINSICWDVTGNMIASVSEDDVRVWSDGQCIFEYQSDGKRFQSIIFHPRYPDVLVVAGFQCLELLTVETREIRTKGDASDVLITGLAATTARSEFDIASASSNSVVKIWK</sequence>
<dbReference type="Gramene" id="rna24978">
    <property type="protein sequence ID" value="RHN62405.1"/>
    <property type="gene ID" value="gene24978"/>
</dbReference>
<dbReference type="Gene3D" id="2.130.10.10">
    <property type="entry name" value="YVTN repeat-like/Quinoprotein amine dehydrogenase"/>
    <property type="match status" value="2"/>
</dbReference>
<evidence type="ECO:0000256" key="1">
    <source>
        <dbReference type="PROSITE-ProRule" id="PRU00221"/>
    </source>
</evidence>
<evidence type="ECO:0000313" key="3">
    <source>
        <dbReference type="Proteomes" id="UP000265566"/>
    </source>
</evidence>
<dbReference type="EMBL" id="PSQE01000004">
    <property type="protein sequence ID" value="RHN62405.1"/>
    <property type="molecule type" value="Genomic_DNA"/>
</dbReference>
<organism evidence="2 3">
    <name type="scientific">Medicago truncatula</name>
    <name type="common">Barrel medic</name>
    <name type="synonym">Medicago tribuloides</name>
    <dbReference type="NCBI Taxonomy" id="3880"/>
    <lineage>
        <taxon>Eukaryota</taxon>
        <taxon>Viridiplantae</taxon>
        <taxon>Streptophyta</taxon>
        <taxon>Embryophyta</taxon>
        <taxon>Tracheophyta</taxon>
        <taxon>Spermatophyta</taxon>
        <taxon>Magnoliopsida</taxon>
        <taxon>eudicotyledons</taxon>
        <taxon>Gunneridae</taxon>
        <taxon>Pentapetalae</taxon>
        <taxon>rosids</taxon>
        <taxon>fabids</taxon>
        <taxon>Fabales</taxon>
        <taxon>Fabaceae</taxon>
        <taxon>Papilionoideae</taxon>
        <taxon>50 kb inversion clade</taxon>
        <taxon>NPAAA clade</taxon>
        <taxon>Hologalegina</taxon>
        <taxon>IRL clade</taxon>
        <taxon>Trifolieae</taxon>
        <taxon>Medicago</taxon>
    </lineage>
</organism>
<dbReference type="PROSITE" id="PS50294">
    <property type="entry name" value="WD_REPEATS_REGION"/>
    <property type="match status" value="2"/>
</dbReference>
<dbReference type="Proteomes" id="UP000265566">
    <property type="component" value="Chromosome 4"/>
</dbReference>
<accession>A0A396IF97</accession>
<dbReference type="InterPro" id="IPR015943">
    <property type="entry name" value="WD40/YVTN_repeat-like_dom_sf"/>
</dbReference>
<dbReference type="PROSITE" id="PS50896">
    <property type="entry name" value="LISH"/>
    <property type="match status" value="1"/>
</dbReference>
<dbReference type="AlphaFoldDB" id="A0A396IF97"/>
<evidence type="ECO:0000313" key="2">
    <source>
        <dbReference type="EMBL" id="RHN62405.1"/>
    </source>
</evidence>
<dbReference type="SMART" id="SM00667">
    <property type="entry name" value="LisH"/>
    <property type="match status" value="1"/>
</dbReference>
<dbReference type="SUPFAM" id="SSF50978">
    <property type="entry name" value="WD40 repeat-like"/>
    <property type="match status" value="1"/>
</dbReference>
<reference evidence="3" key="1">
    <citation type="journal article" date="2018" name="Nat. Plants">
        <title>Whole-genome landscape of Medicago truncatula symbiotic genes.</title>
        <authorList>
            <person name="Pecrix Y."/>
            <person name="Staton S.E."/>
            <person name="Sallet E."/>
            <person name="Lelandais-Briere C."/>
            <person name="Moreau S."/>
            <person name="Carrere S."/>
            <person name="Blein T."/>
            <person name="Jardinaud M.F."/>
            <person name="Latrasse D."/>
            <person name="Zouine M."/>
            <person name="Zahm M."/>
            <person name="Kreplak J."/>
            <person name="Mayjonade B."/>
            <person name="Satge C."/>
            <person name="Perez M."/>
            <person name="Cauet S."/>
            <person name="Marande W."/>
            <person name="Chantry-Darmon C."/>
            <person name="Lopez-Roques C."/>
            <person name="Bouchez O."/>
            <person name="Berard A."/>
            <person name="Debelle F."/>
            <person name="Munos S."/>
            <person name="Bendahmane A."/>
            <person name="Berges H."/>
            <person name="Niebel A."/>
            <person name="Buitink J."/>
            <person name="Frugier F."/>
            <person name="Benhamed M."/>
            <person name="Crespi M."/>
            <person name="Gouzy J."/>
            <person name="Gamas P."/>
        </authorList>
    </citation>
    <scope>NUCLEOTIDE SEQUENCE [LARGE SCALE GENOMIC DNA]</scope>
    <source>
        <strain evidence="3">cv. Jemalong A17</strain>
    </source>
</reference>
<dbReference type="InterPro" id="IPR006594">
    <property type="entry name" value="LisH"/>
</dbReference>
<name>A0A396IF97_MEDTR</name>
<keyword evidence="1" id="KW-0853">WD repeat</keyword>
<dbReference type="Pfam" id="PF00400">
    <property type="entry name" value="WD40"/>
    <property type="match status" value="3"/>
</dbReference>
<dbReference type="InterPro" id="IPR044716">
    <property type="entry name" value="LEUNIG-like"/>
</dbReference>
<dbReference type="SMART" id="SM00320">
    <property type="entry name" value="WD40"/>
    <property type="match status" value="5"/>
</dbReference>
<feature type="repeat" description="WD" evidence="1">
    <location>
        <begin position="92"/>
        <end position="133"/>
    </location>
</feature>
<dbReference type="PROSITE" id="PS50082">
    <property type="entry name" value="WD_REPEATS_2"/>
    <property type="match status" value="2"/>
</dbReference>
<dbReference type="GO" id="GO:0003714">
    <property type="term" value="F:transcription corepressor activity"/>
    <property type="evidence" value="ECO:0007669"/>
    <property type="project" value="InterPro"/>
</dbReference>
<dbReference type="InterPro" id="IPR036322">
    <property type="entry name" value="WD40_repeat_dom_sf"/>
</dbReference>
<feature type="repeat" description="WD" evidence="1">
    <location>
        <begin position="135"/>
        <end position="176"/>
    </location>
</feature>